<protein>
    <submittedName>
        <fullName evidence="2">Uncharacterized protein</fullName>
    </submittedName>
</protein>
<name>A0ABY6N255_9ALTE</name>
<feature type="transmembrane region" description="Helical" evidence="1">
    <location>
        <begin position="52"/>
        <end position="70"/>
    </location>
</feature>
<gene>
    <name evidence="2" type="ORF">NKI27_18980</name>
</gene>
<dbReference type="Proteomes" id="UP001163739">
    <property type="component" value="Chromosome"/>
</dbReference>
<keyword evidence="3" id="KW-1185">Reference proteome</keyword>
<dbReference type="RefSeq" id="WP_265047591.1">
    <property type="nucleotide sequence ID" value="NZ_CP100390.1"/>
</dbReference>
<keyword evidence="1" id="KW-1133">Transmembrane helix</keyword>
<proteinExistence type="predicted"/>
<organism evidence="2 3">
    <name type="scientific">Alkalimarinus alittae</name>
    <dbReference type="NCBI Taxonomy" id="2961619"/>
    <lineage>
        <taxon>Bacteria</taxon>
        <taxon>Pseudomonadati</taxon>
        <taxon>Pseudomonadota</taxon>
        <taxon>Gammaproteobacteria</taxon>
        <taxon>Alteromonadales</taxon>
        <taxon>Alteromonadaceae</taxon>
        <taxon>Alkalimarinus</taxon>
    </lineage>
</organism>
<keyword evidence="1" id="KW-0472">Membrane</keyword>
<evidence type="ECO:0000313" key="3">
    <source>
        <dbReference type="Proteomes" id="UP001163739"/>
    </source>
</evidence>
<feature type="transmembrane region" description="Helical" evidence="1">
    <location>
        <begin position="25"/>
        <end position="46"/>
    </location>
</feature>
<dbReference type="EMBL" id="CP100390">
    <property type="protein sequence ID" value="UZE96105.1"/>
    <property type="molecule type" value="Genomic_DNA"/>
</dbReference>
<reference evidence="2" key="1">
    <citation type="submission" date="2022-06" db="EMBL/GenBank/DDBJ databases">
        <title>Alkalimarinus sp. nov., isolated from gut of a Alitta virens.</title>
        <authorList>
            <person name="Yang A.I."/>
            <person name="Shin N.-R."/>
        </authorList>
    </citation>
    <scope>NUCLEOTIDE SEQUENCE</scope>
    <source>
        <strain evidence="2">A2M4</strain>
    </source>
</reference>
<accession>A0ABY6N255</accession>
<evidence type="ECO:0000256" key="1">
    <source>
        <dbReference type="SAM" id="Phobius"/>
    </source>
</evidence>
<sequence>MQGASAPIPTSEKTFLYLSAAKNHLGLVITFIVALLIPLGGIAIGIAGNEILLIPIIVGLLFFIIPYFMLSMLKSTIKHEYEVALVNQFGIKATGIVSHKYIEDTSHFFDRTKHYGEDGEEKLGETTYFIEYKYAYDKAYKSVFDISRKALYESIEVGSTVPIKLLASAPCKSAPRREDLAVVHGFNKGDCQ</sequence>
<evidence type="ECO:0000313" key="2">
    <source>
        <dbReference type="EMBL" id="UZE96105.1"/>
    </source>
</evidence>
<keyword evidence="1" id="KW-0812">Transmembrane</keyword>